<dbReference type="KEGG" id="shd:SUTH_01150"/>
<keyword evidence="5" id="KW-0732">Signal</keyword>
<organism evidence="7 8">
    <name type="scientific">Sulfuritalea hydrogenivorans sk43H</name>
    <dbReference type="NCBI Taxonomy" id="1223802"/>
    <lineage>
        <taxon>Bacteria</taxon>
        <taxon>Pseudomonadati</taxon>
        <taxon>Pseudomonadota</taxon>
        <taxon>Betaproteobacteria</taxon>
        <taxon>Nitrosomonadales</taxon>
        <taxon>Sterolibacteriaceae</taxon>
        <taxon>Sulfuritalea</taxon>
    </lineage>
</organism>
<protein>
    <submittedName>
        <fullName evidence="7">Cytochrome c</fullName>
    </submittedName>
</protein>
<dbReference type="Pfam" id="PF09086">
    <property type="entry name" value="DUF1924"/>
    <property type="match status" value="1"/>
</dbReference>
<accession>W0SDV3</accession>
<sequence length="140" mass="14773">MQLKSTAALLAASLTLMFSGAGIAGPREDQLAQYAKAVKAANPAFSGFSAERGKTLHTQNFSGGKPDTPACTTCHGKDTRAGGRTPAGKAIDPMAVSTAPSRYTDAAKVEKWFKRNCNEVLGRECSAQEKGDWLTFMSGQ</sequence>
<dbReference type="EMBL" id="AP012547">
    <property type="protein sequence ID" value="BAO28950.1"/>
    <property type="molecule type" value="Genomic_DNA"/>
</dbReference>
<dbReference type="GO" id="GO:0009055">
    <property type="term" value="F:electron transfer activity"/>
    <property type="evidence" value="ECO:0007669"/>
    <property type="project" value="InterPro"/>
</dbReference>
<evidence type="ECO:0000313" key="7">
    <source>
        <dbReference type="EMBL" id="BAO28950.1"/>
    </source>
</evidence>
<dbReference type="InterPro" id="IPR036909">
    <property type="entry name" value="Cyt_c-like_dom_sf"/>
</dbReference>
<gene>
    <name evidence="7" type="ORF">SUTH_01150</name>
</gene>
<dbReference type="InterPro" id="IPR015170">
    <property type="entry name" value="DUF1924_SHP"/>
</dbReference>
<name>W0SDV3_9PROT</name>
<dbReference type="STRING" id="1223802.SUTH_01150"/>
<keyword evidence="2 4" id="KW-0479">Metal-binding</keyword>
<evidence type="ECO:0000256" key="2">
    <source>
        <dbReference type="ARBA" id="ARBA00022723"/>
    </source>
</evidence>
<dbReference type="PROSITE" id="PS51007">
    <property type="entry name" value="CYTC"/>
    <property type="match status" value="1"/>
</dbReference>
<keyword evidence="1 4" id="KW-0349">Heme</keyword>
<dbReference type="HOGENOM" id="CLU_146035_0_0_4"/>
<evidence type="ECO:0000256" key="3">
    <source>
        <dbReference type="ARBA" id="ARBA00023004"/>
    </source>
</evidence>
<dbReference type="RefSeq" id="WP_041101771.1">
    <property type="nucleotide sequence ID" value="NZ_AP012547.1"/>
</dbReference>
<dbReference type="AlphaFoldDB" id="W0SDV3"/>
<evidence type="ECO:0000313" key="8">
    <source>
        <dbReference type="Proteomes" id="UP000031637"/>
    </source>
</evidence>
<evidence type="ECO:0000256" key="4">
    <source>
        <dbReference type="PROSITE-ProRule" id="PRU00433"/>
    </source>
</evidence>
<dbReference type="Gene3D" id="1.10.760.10">
    <property type="entry name" value="Cytochrome c-like domain"/>
    <property type="match status" value="1"/>
</dbReference>
<feature type="signal peptide" evidence="5">
    <location>
        <begin position="1"/>
        <end position="24"/>
    </location>
</feature>
<feature type="chain" id="PRO_5004794897" evidence="5">
    <location>
        <begin position="25"/>
        <end position="140"/>
    </location>
</feature>
<keyword evidence="8" id="KW-1185">Reference proteome</keyword>
<proteinExistence type="predicted"/>
<evidence type="ECO:0000256" key="5">
    <source>
        <dbReference type="SAM" id="SignalP"/>
    </source>
</evidence>
<reference evidence="7 8" key="1">
    <citation type="journal article" date="2014" name="Syst. Appl. Microbiol.">
        <title>Complete genomes of freshwater sulfur oxidizers Sulfuricella denitrificans skB26 and Sulfuritalea hydrogenivorans sk43H: genetic insights into the sulfur oxidation pathway of betaproteobacteria.</title>
        <authorList>
            <person name="Watanabe T."/>
            <person name="Kojima H."/>
            <person name="Fukui M."/>
        </authorList>
    </citation>
    <scope>NUCLEOTIDE SEQUENCE [LARGE SCALE GENOMIC DNA]</scope>
    <source>
        <strain evidence="7">DSM22779</strain>
    </source>
</reference>
<dbReference type="SUPFAM" id="SSF46626">
    <property type="entry name" value="Cytochrome c"/>
    <property type="match status" value="1"/>
</dbReference>
<evidence type="ECO:0000259" key="6">
    <source>
        <dbReference type="PROSITE" id="PS51007"/>
    </source>
</evidence>
<evidence type="ECO:0000256" key="1">
    <source>
        <dbReference type="ARBA" id="ARBA00022617"/>
    </source>
</evidence>
<dbReference type="GO" id="GO:0046872">
    <property type="term" value="F:metal ion binding"/>
    <property type="evidence" value="ECO:0007669"/>
    <property type="project" value="UniProtKB-KW"/>
</dbReference>
<dbReference type="Proteomes" id="UP000031637">
    <property type="component" value="Chromosome"/>
</dbReference>
<dbReference type="InterPro" id="IPR009056">
    <property type="entry name" value="Cyt_c-like_dom"/>
</dbReference>
<feature type="domain" description="Cytochrome c" evidence="6">
    <location>
        <begin position="48"/>
        <end position="140"/>
    </location>
</feature>
<keyword evidence="3 4" id="KW-0408">Iron</keyword>
<dbReference type="GO" id="GO:0020037">
    <property type="term" value="F:heme binding"/>
    <property type="evidence" value="ECO:0007669"/>
    <property type="project" value="InterPro"/>
</dbReference>